<reference evidence="1" key="1">
    <citation type="journal article" date="2020" name="Nature">
        <title>Giant virus diversity and host interactions through global metagenomics.</title>
        <authorList>
            <person name="Schulz F."/>
            <person name="Roux S."/>
            <person name="Paez-Espino D."/>
            <person name="Jungbluth S."/>
            <person name="Walsh D.A."/>
            <person name="Denef V.J."/>
            <person name="McMahon K.D."/>
            <person name="Konstantinidis K.T."/>
            <person name="Eloe-Fadrosh E.A."/>
            <person name="Kyrpides N.C."/>
            <person name="Woyke T."/>
        </authorList>
    </citation>
    <scope>NUCLEOTIDE SEQUENCE</scope>
    <source>
        <strain evidence="1">GVMAG-M-3300010158-13</strain>
    </source>
</reference>
<sequence length="152" mass="17763">MYYDDPYDPTLENDYDVPESVQSDSITVDSRIKKHRKLLEDFKNEDKGYCKIKVNYADVELYSGSICPGSRIRGAITGTKFDQYKVGTKDEYMFFKVSVATGAKGLRGNTIFYFDNPEQYERHMKCTLDTVTKGRWAERNTAERMRRKDFEN</sequence>
<protein>
    <submittedName>
        <fullName evidence="1">Uncharacterized protein</fullName>
    </submittedName>
</protein>
<evidence type="ECO:0000313" key="1">
    <source>
        <dbReference type="EMBL" id="QHS87980.1"/>
    </source>
</evidence>
<name>A0A6C0B7F8_9ZZZZ</name>
<proteinExistence type="predicted"/>
<dbReference type="EMBL" id="MN739090">
    <property type="protein sequence ID" value="QHS87980.1"/>
    <property type="molecule type" value="Genomic_DNA"/>
</dbReference>
<dbReference type="AlphaFoldDB" id="A0A6C0B7F8"/>
<accession>A0A6C0B7F8</accession>
<organism evidence="1">
    <name type="scientific">viral metagenome</name>
    <dbReference type="NCBI Taxonomy" id="1070528"/>
    <lineage>
        <taxon>unclassified sequences</taxon>
        <taxon>metagenomes</taxon>
        <taxon>organismal metagenomes</taxon>
    </lineage>
</organism>